<dbReference type="STRING" id="6573.A0A210QZ45"/>
<organism evidence="2 3">
    <name type="scientific">Mizuhopecten yessoensis</name>
    <name type="common">Japanese scallop</name>
    <name type="synonym">Patinopecten yessoensis</name>
    <dbReference type="NCBI Taxonomy" id="6573"/>
    <lineage>
        <taxon>Eukaryota</taxon>
        <taxon>Metazoa</taxon>
        <taxon>Spiralia</taxon>
        <taxon>Lophotrochozoa</taxon>
        <taxon>Mollusca</taxon>
        <taxon>Bivalvia</taxon>
        <taxon>Autobranchia</taxon>
        <taxon>Pteriomorphia</taxon>
        <taxon>Pectinida</taxon>
        <taxon>Pectinoidea</taxon>
        <taxon>Pectinidae</taxon>
        <taxon>Mizuhopecten</taxon>
    </lineage>
</organism>
<dbReference type="OrthoDB" id="6046936at2759"/>
<dbReference type="SUPFAM" id="SSF51735">
    <property type="entry name" value="NAD(P)-binding Rossmann-fold domains"/>
    <property type="match status" value="1"/>
</dbReference>
<dbReference type="InterPro" id="IPR036291">
    <property type="entry name" value="NAD(P)-bd_dom_sf"/>
</dbReference>
<dbReference type="PROSITE" id="PS00061">
    <property type="entry name" value="ADH_SHORT"/>
    <property type="match status" value="1"/>
</dbReference>
<dbReference type="Pfam" id="PF13561">
    <property type="entry name" value="adh_short_C2"/>
    <property type="match status" value="1"/>
</dbReference>
<dbReference type="InterPro" id="IPR020904">
    <property type="entry name" value="Sc_DH/Rdtase_CS"/>
</dbReference>
<protein>
    <submittedName>
        <fullName evidence="2">3-oxoacyl-[acyl-carrier-protein] reductase FabG</fullName>
    </submittedName>
</protein>
<evidence type="ECO:0000313" key="3">
    <source>
        <dbReference type="Proteomes" id="UP000242188"/>
    </source>
</evidence>
<keyword evidence="1" id="KW-0560">Oxidoreductase</keyword>
<dbReference type="PRINTS" id="PR00080">
    <property type="entry name" value="SDRFAMILY"/>
</dbReference>
<evidence type="ECO:0000256" key="1">
    <source>
        <dbReference type="ARBA" id="ARBA00023002"/>
    </source>
</evidence>
<gene>
    <name evidence="2" type="ORF">KP79_PYT15376</name>
</gene>
<proteinExistence type="predicted"/>
<dbReference type="PANTHER" id="PTHR43975">
    <property type="entry name" value="ZGC:101858"/>
    <property type="match status" value="1"/>
</dbReference>
<keyword evidence="3" id="KW-1185">Reference proteome</keyword>
<dbReference type="FunFam" id="3.40.50.720:FF:000084">
    <property type="entry name" value="Short-chain dehydrogenase reductase"/>
    <property type="match status" value="1"/>
</dbReference>
<dbReference type="InterPro" id="IPR002347">
    <property type="entry name" value="SDR_fam"/>
</dbReference>
<comment type="caution">
    <text evidence="2">The sequence shown here is derived from an EMBL/GenBank/DDBJ whole genome shotgun (WGS) entry which is preliminary data.</text>
</comment>
<accession>A0A210QZ45</accession>
<evidence type="ECO:0000313" key="2">
    <source>
        <dbReference type="EMBL" id="OWF53945.1"/>
    </source>
</evidence>
<dbReference type="Gene3D" id="3.40.50.720">
    <property type="entry name" value="NAD(P)-binding Rossmann-like Domain"/>
    <property type="match status" value="1"/>
</dbReference>
<dbReference type="GO" id="GO:0016491">
    <property type="term" value="F:oxidoreductase activity"/>
    <property type="evidence" value="ECO:0007669"/>
    <property type="project" value="UniProtKB-KW"/>
</dbReference>
<sequence length="325" mass="34960">MLGEATDYGHPLIHNQVLSYTTKRHVIGQDVLEPTCWCVHSILQVIRQRAGRLETPVMESLQNKVTIITGGGAGIGRETALLFAKYGAKLVLADLNISGAEAVAVECKKAGLSEDDVLAVEANITNEDDRKKVIDECISKFGRLDVLINNAGIGRFAPLSQTPSDMYDSLMDLNVKAQLYITQLAVPHLKASKGNIVNLASIVAEEAMPYTGVYGMTKAAVAMFTKTLALEMAQFGVRVNEVRPGVVFTNFYDGMTGGNTEILQKTMMGENSKHPMGRLPKTEEIANAIAFLASDMASFTTGNALYVDGGRHCVGAGFASRPMTA</sequence>
<reference evidence="2 3" key="1">
    <citation type="journal article" date="2017" name="Nat. Ecol. Evol.">
        <title>Scallop genome provides insights into evolution of bilaterian karyotype and development.</title>
        <authorList>
            <person name="Wang S."/>
            <person name="Zhang J."/>
            <person name="Jiao W."/>
            <person name="Li J."/>
            <person name="Xun X."/>
            <person name="Sun Y."/>
            <person name="Guo X."/>
            <person name="Huan P."/>
            <person name="Dong B."/>
            <person name="Zhang L."/>
            <person name="Hu X."/>
            <person name="Sun X."/>
            <person name="Wang J."/>
            <person name="Zhao C."/>
            <person name="Wang Y."/>
            <person name="Wang D."/>
            <person name="Huang X."/>
            <person name="Wang R."/>
            <person name="Lv J."/>
            <person name="Li Y."/>
            <person name="Zhang Z."/>
            <person name="Liu B."/>
            <person name="Lu W."/>
            <person name="Hui Y."/>
            <person name="Liang J."/>
            <person name="Zhou Z."/>
            <person name="Hou R."/>
            <person name="Li X."/>
            <person name="Liu Y."/>
            <person name="Li H."/>
            <person name="Ning X."/>
            <person name="Lin Y."/>
            <person name="Zhao L."/>
            <person name="Xing Q."/>
            <person name="Dou J."/>
            <person name="Li Y."/>
            <person name="Mao J."/>
            <person name="Guo H."/>
            <person name="Dou H."/>
            <person name="Li T."/>
            <person name="Mu C."/>
            <person name="Jiang W."/>
            <person name="Fu Q."/>
            <person name="Fu X."/>
            <person name="Miao Y."/>
            <person name="Liu J."/>
            <person name="Yu Q."/>
            <person name="Li R."/>
            <person name="Liao H."/>
            <person name="Li X."/>
            <person name="Kong Y."/>
            <person name="Jiang Z."/>
            <person name="Chourrout D."/>
            <person name="Li R."/>
            <person name="Bao Z."/>
        </authorList>
    </citation>
    <scope>NUCLEOTIDE SEQUENCE [LARGE SCALE GENOMIC DNA]</scope>
    <source>
        <strain evidence="2 3">PY_sf001</strain>
    </source>
</reference>
<dbReference type="NCBIfam" id="NF005559">
    <property type="entry name" value="PRK07231.1"/>
    <property type="match status" value="1"/>
</dbReference>
<dbReference type="Proteomes" id="UP000242188">
    <property type="component" value="Unassembled WGS sequence"/>
</dbReference>
<dbReference type="PRINTS" id="PR00081">
    <property type="entry name" value="GDHRDH"/>
</dbReference>
<dbReference type="PANTHER" id="PTHR43975:SF2">
    <property type="entry name" value="EG:BACR7A4.14 PROTEIN-RELATED"/>
    <property type="match status" value="1"/>
</dbReference>
<dbReference type="EMBL" id="NEDP02001165">
    <property type="protein sequence ID" value="OWF53945.1"/>
    <property type="molecule type" value="Genomic_DNA"/>
</dbReference>
<name>A0A210QZ45_MIZYE</name>
<dbReference type="AlphaFoldDB" id="A0A210QZ45"/>